<accession>A0A060Z0X8</accession>
<proteinExistence type="inferred from homology"/>
<feature type="non-terminal residue" evidence="7">
    <location>
        <position position="1"/>
    </location>
</feature>
<dbReference type="GO" id="GO:0005886">
    <property type="term" value="C:plasma membrane"/>
    <property type="evidence" value="ECO:0007669"/>
    <property type="project" value="TreeGrafter"/>
</dbReference>
<dbReference type="PANTHER" id="PTHR10926:SF68">
    <property type="entry name" value="CELL CYCLE CONTROL PROTEIN"/>
    <property type="match status" value="1"/>
</dbReference>
<keyword evidence="5 6" id="KW-0472">Membrane</keyword>
<dbReference type="GO" id="GO:0005783">
    <property type="term" value="C:endoplasmic reticulum"/>
    <property type="evidence" value="ECO:0007669"/>
    <property type="project" value="TreeGrafter"/>
</dbReference>
<dbReference type="AlphaFoldDB" id="A0A060Z0X8"/>
<comment type="similarity">
    <text evidence="2">Belongs to the CDC50/LEM3 family.</text>
</comment>
<evidence type="ECO:0000256" key="3">
    <source>
        <dbReference type="ARBA" id="ARBA00022692"/>
    </source>
</evidence>
<evidence type="ECO:0008006" key="9">
    <source>
        <dbReference type="Google" id="ProtNLM"/>
    </source>
</evidence>
<keyword evidence="4 6" id="KW-1133">Transmembrane helix</keyword>
<dbReference type="STRING" id="8022.A0A060Z0X8"/>
<organism evidence="7 8">
    <name type="scientific">Oncorhynchus mykiss</name>
    <name type="common">Rainbow trout</name>
    <name type="synonym">Salmo gairdneri</name>
    <dbReference type="NCBI Taxonomy" id="8022"/>
    <lineage>
        <taxon>Eukaryota</taxon>
        <taxon>Metazoa</taxon>
        <taxon>Chordata</taxon>
        <taxon>Craniata</taxon>
        <taxon>Vertebrata</taxon>
        <taxon>Euteleostomi</taxon>
        <taxon>Actinopterygii</taxon>
        <taxon>Neopterygii</taxon>
        <taxon>Teleostei</taxon>
        <taxon>Protacanthopterygii</taxon>
        <taxon>Salmoniformes</taxon>
        <taxon>Salmonidae</taxon>
        <taxon>Salmoninae</taxon>
        <taxon>Oncorhynchus</taxon>
    </lineage>
</organism>
<evidence type="ECO:0000256" key="1">
    <source>
        <dbReference type="ARBA" id="ARBA00004370"/>
    </source>
</evidence>
<name>A0A060Z0X8_ONCMY</name>
<gene>
    <name evidence="7" type="ORF">GSONMT00020653001</name>
</gene>
<dbReference type="GO" id="GO:0045332">
    <property type="term" value="P:phospholipid translocation"/>
    <property type="evidence" value="ECO:0007669"/>
    <property type="project" value="TreeGrafter"/>
</dbReference>
<dbReference type="PaxDb" id="8022-A0A060Z0X8"/>
<evidence type="ECO:0000256" key="2">
    <source>
        <dbReference type="ARBA" id="ARBA00009457"/>
    </source>
</evidence>
<protein>
    <recommendedName>
        <fullName evidence="9">Cell cycle control protein 50A</fullName>
    </recommendedName>
</protein>
<reference evidence="7" key="1">
    <citation type="journal article" date="2014" name="Nat. Commun.">
        <title>The rainbow trout genome provides novel insights into evolution after whole-genome duplication in vertebrates.</title>
        <authorList>
            <person name="Berthelot C."/>
            <person name="Brunet F."/>
            <person name="Chalopin D."/>
            <person name="Juanchich A."/>
            <person name="Bernard M."/>
            <person name="Noel B."/>
            <person name="Bento P."/>
            <person name="Da Silva C."/>
            <person name="Labadie K."/>
            <person name="Alberti A."/>
            <person name="Aury J.M."/>
            <person name="Louis A."/>
            <person name="Dehais P."/>
            <person name="Bardou P."/>
            <person name="Montfort J."/>
            <person name="Klopp C."/>
            <person name="Cabau C."/>
            <person name="Gaspin C."/>
            <person name="Thorgaard G.H."/>
            <person name="Boussaha M."/>
            <person name="Quillet E."/>
            <person name="Guyomard R."/>
            <person name="Galiana D."/>
            <person name="Bobe J."/>
            <person name="Volff J.N."/>
            <person name="Genet C."/>
            <person name="Wincker P."/>
            <person name="Jaillon O."/>
            <person name="Roest Crollius H."/>
            <person name="Guiguen Y."/>
        </authorList>
    </citation>
    <scope>NUCLEOTIDE SEQUENCE [LARGE SCALE GENOMIC DNA]</scope>
</reference>
<dbReference type="Proteomes" id="UP000193380">
    <property type="component" value="Unassembled WGS sequence"/>
</dbReference>
<dbReference type="GO" id="GO:0005794">
    <property type="term" value="C:Golgi apparatus"/>
    <property type="evidence" value="ECO:0007669"/>
    <property type="project" value="TreeGrafter"/>
</dbReference>
<dbReference type="InterPro" id="IPR005045">
    <property type="entry name" value="CDC50/LEM3_fam"/>
</dbReference>
<reference evidence="7" key="2">
    <citation type="submission" date="2014-03" db="EMBL/GenBank/DDBJ databases">
        <authorList>
            <person name="Genoscope - CEA"/>
        </authorList>
    </citation>
    <scope>NUCLEOTIDE SEQUENCE</scope>
</reference>
<dbReference type="PANTHER" id="PTHR10926">
    <property type="entry name" value="CELL CYCLE CONTROL PROTEIN 50"/>
    <property type="match status" value="1"/>
</dbReference>
<evidence type="ECO:0000256" key="4">
    <source>
        <dbReference type="ARBA" id="ARBA00022989"/>
    </source>
</evidence>
<keyword evidence="3 6" id="KW-0812">Transmembrane</keyword>
<sequence length="244" mass="27546">PTRSASQHTHTVCSQHVQRHNTPTQCVHNMFSVTTHPHSVFTTCSASQHTHTVCSWSSLLLIPHFNLIDISLLSCLSKCCMTVVKTFSKSCLNVVLLLLKHCLDSRCNRCLCVVRHGPASKPVYDLDPWDRNNNGFINEDLIVWMREAAFPNFKKLYGVLNRAIEPFTDGLPAGNYSVLISYNFPVEYFQGRKEVVLSTVSWFGGQNNFLPVAYLVTGCLILLLAVILTAVWWKFGKNGRNMEE</sequence>
<dbReference type="Pfam" id="PF03381">
    <property type="entry name" value="CDC50"/>
    <property type="match status" value="1"/>
</dbReference>
<evidence type="ECO:0000256" key="5">
    <source>
        <dbReference type="ARBA" id="ARBA00023136"/>
    </source>
</evidence>
<evidence type="ECO:0000256" key="6">
    <source>
        <dbReference type="SAM" id="Phobius"/>
    </source>
</evidence>
<evidence type="ECO:0000313" key="8">
    <source>
        <dbReference type="Proteomes" id="UP000193380"/>
    </source>
</evidence>
<feature type="transmembrane region" description="Helical" evidence="6">
    <location>
        <begin position="212"/>
        <end position="233"/>
    </location>
</feature>
<comment type="subcellular location">
    <subcellularLocation>
        <location evidence="1">Membrane</location>
    </subcellularLocation>
</comment>
<evidence type="ECO:0000313" key="7">
    <source>
        <dbReference type="EMBL" id="CDQ94950.1"/>
    </source>
</evidence>
<dbReference type="EMBL" id="FR919168">
    <property type="protein sequence ID" value="CDQ94950.1"/>
    <property type="molecule type" value="Genomic_DNA"/>
</dbReference>